<feature type="region of interest" description="Disordered" evidence="1">
    <location>
        <begin position="1"/>
        <end position="157"/>
    </location>
</feature>
<keyword evidence="3" id="KW-1185">Reference proteome</keyword>
<comment type="caution">
    <text evidence="2">The sequence shown here is derived from an EMBL/GenBank/DDBJ whole genome shotgun (WGS) entry which is preliminary data.</text>
</comment>
<gene>
    <name evidence="2" type="ORF">BOTCAL_0302g00050</name>
</gene>
<dbReference type="EMBL" id="PHWZ01000301">
    <property type="protein sequence ID" value="TEY47658.1"/>
    <property type="molecule type" value="Genomic_DNA"/>
</dbReference>
<dbReference type="AlphaFoldDB" id="A0A4Y8CV46"/>
<dbReference type="OrthoDB" id="3562717at2759"/>
<organism evidence="2 3">
    <name type="scientific">Botryotinia calthae</name>
    <dbReference type="NCBI Taxonomy" id="38488"/>
    <lineage>
        <taxon>Eukaryota</taxon>
        <taxon>Fungi</taxon>
        <taxon>Dikarya</taxon>
        <taxon>Ascomycota</taxon>
        <taxon>Pezizomycotina</taxon>
        <taxon>Leotiomycetes</taxon>
        <taxon>Helotiales</taxon>
        <taxon>Sclerotiniaceae</taxon>
        <taxon>Botryotinia</taxon>
    </lineage>
</organism>
<protein>
    <submittedName>
        <fullName evidence="2">Uncharacterized protein</fullName>
    </submittedName>
</protein>
<evidence type="ECO:0000313" key="3">
    <source>
        <dbReference type="Proteomes" id="UP000297299"/>
    </source>
</evidence>
<feature type="compositionally biased region" description="Low complexity" evidence="1">
    <location>
        <begin position="248"/>
        <end position="265"/>
    </location>
</feature>
<evidence type="ECO:0000256" key="1">
    <source>
        <dbReference type="SAM" id="MobiDB-lite"/>
    </source>
</evidence>
<feature type="compositionally biased region" description="Polar residues" evidence="1">
    <location>
        <begin position="78"/>
        <end position="97"/>
    </location>
</feature>
<sequence length="429" mass="47547">MPTVEEYFGPKQGDYPESVQLAASNASSHSRTKSFTHRSSKSAAASHRGLKPQDPKTQTSSTLMDDYNKKRRPGARSTYAQSSSGSVAPNKSRTSRLTRILKGIANTDKDSSSQRRAPSSVSSSSTRSRSARSSSTAPTSVHGPERGSMASSSTDQHARIELWRQAVVPYKHQQALVLYEQPTKPASTIEFPQPNSRRDLYKPLTDMKAPCHSALVLHEASQQSSSASQSVNHTTEVARKRQARSRSECAQSSSGRSSRSSRAMSTDGHPRERQKRPLPKRSSRSSDIPPPPQFLPPRPQSRGTPAPGYPTPGSTYAPRHPHKSPPVPRPEPPMEYGIPPSLTYRREPPSPLYSHPPHPLHCPIRPSYPPPTEMSNFERENLSAMIRLTEVTGELAIEMTRYNDNVDVMRYRTPMYLPGYPHLPGYIIQ</sequence>
<proteinExistence type="predicted"/>
<evidence type="ECO:0000313" key="2">
    <source>
        <dbReference type="EMBL" id="TEY47658.1"/>
    </source>
</evidence>
<feature type="compositionally biased region" description="Pro residues" evidence="1">
    <location>
        <begin position="349"/>
        <end position="358"/>
    </location>
</feature>
<dbReference type="Proteomes" id="UP000297299">
    <property type="component" value="Unassembled WGS sequence"/>
</dbReference>
<accession>A0A4Y8CV46</accession>
<feature type="compositionally biased region" description="Low complexity" evidence="1">
    <location>
        <begin position="220"/>
        <end position="230"/>
    </location>
</feature>
<feature type="compositionally biased region" description="Pro residues" evidence="1">
    <location>
        <begin position="324"/>
        <end position="333"/>
    </location>
</feature>
<name>A0A4Y8CV46_9HELO</name>
<feature type="compositionally biased region" description="Basic residues" evidence="1">
    <location>
        <begin position="30"/>
        <end position="40"/>
    </location>
</feature>
<feature type="region of interest" description="Disordered" evidence="1">
    <location>
        <begin position="218"/>
        <end position="358"/>
    </location>
</feature>
<feature type="compositionally biased region" description="Low complexity" evidence="1">
    <location>
        <begin position="114"/>
        <end position="141"/>
    </location>
</feature>
<dbReference type="STRING" id="38488.A0A4Y8CV46"/>
<feature type="compositionally biased region" description="Pro residues" evidence="1">
    <location>
        <begin position="288"/>
        <end position="299"/>
    </location>
</feature>
<reference evidence="2 3" key="1">
    <citation type="submission" date="2017-11" db="EMBL/GenBank/DDBJ databases">
        <title>Comparative genomics of Botrytis spp.</title>
        <authorList>
            <person name="Valero-Jimenez C.A."/>
            <person name="Tapia P."/>
            <person name="Veloso J."/>
            <person name="Silva-Moreno E."/>
            <person name="Staats M."/>
            <person name="Valdes J.H."/>
            <person name="Van Kan J.A.L."/>
        </authorList>
    </citation>
    <scope>NUCLEOTIDE SEQUENCE [LARGE SCALE GENOMIC DNA]</scope>
    <source>
        <strain evidence="2 3">MUCL2830</strain>
    </source>
</reference>
<feature type="compositionally biased region" description="Basic residues" evidence="1">
    <location>
        <begin position="272"/>
        <end position="283"/>
    </location>
</feature>